<gene>
    <name evidence="2" type="ORF">HYPSUDRAFT_206541</name>
</gene>
<evidence type="ECO:0000256" key="1">
    <source>
        <dbReference type="SAM" id="MobiDB-lite"/>
    </source>
</evidence>
<dbReference type="Proteomes" id="UP000054270">
    <property type="component" value="Unassembled WGS sequence"/>
</dbReference>
<protein>
    <submittedName>
        <fullName evidence="2">Uncharacterized protein</fullName>
    </submittedName>
</protein>
<feature type="compositionally biased region" description="Basic and acidic residues" evidence="1">
    <location>
        <begin position="231"/>
        <end position="240"/>
    </location>
</feature>
<feature type="compositionally biased region" description="Polar residues" evidence="1">
    <location>
        <begin position="1"/>
        <end position="13"/>
    </location>
</feature>
<proteinExistence type="predicted"/>
<feature type="region of interest" description="Disordered" evidence="1">
    <location>
        <begin position="124"/>
        <end position="162"/>
    </location>
</feature>
<accession>A0A0D2P9D4</accession>
<name>A0A0D2P9D4_HYPSF</name>
<feature type="compositionally biased region" description="Basic residues" evidence="1">
    <location>
        <begin position="143"/>
        <end position="155"/>
    </location>
</feature>
<evidence type="ECO:0000313" key="2">
    <source>
        <dbReference type="EMBL" id="KJA16975.1"/>
    </source>
</evidence>
<feature type="region of interest" description="Disordered" evidence="1">
    <location>
        <begin position="271"/>
        <end position="311"/>
    </location>
</feature>
<feature type="region of interest" description="Disordered" evidence="1">
    <location>
        <begin position="1"/>
        <end position="74"/>
    </location>
</feature>
<sequence>MRISSSTGRSAGQATEEILNAGEYKSDTPRTEHRARRPPGTIPSRKITPHVHPRGSRTSSVYREEPPRSPCMSMHEPFHERRRRQHQPAHDEFEFERPRTAIAAMRPRRSDTAQPHASVVLYPLRGSRREARGASVGPPRGTRQSRRKKGVHQRRPAAPVRGLHEVKRCPASYMSHMTMSRAGQQKVQRASRAARAARQPYDECMTAHTRPRGARSQRMGRKICYQVPGGSRRDGQDRAETATAWTGGNARTERIDVSSEFEWFGQHTHVRSALRRRRSSTGGGGGLQSKRNKKEGRTSKTPSGAPNIHCNFKCPRRLRVAHDDEQFRDSRR</sequence>
<dbReference type="AlphaFoldDB" id="A0A0D2P9D4"/>
<keyword evidence="3" id="KW-1185">Reference proteome</keyword>
<reference evidence="3" key="1">
    <citation type="submission" date="2014-04" db="EMBL/GenBank/DDBJ databases">
        <title>Evolutionary Origins and Diversification of the Mycorrhizal Mutualists.</title>
        <authorList>
            <consortium name="DOE Joint Genome Institute"/>
            <consortium name="Mycorrhizal Genomics Consortium"/>
            <person name="Kohler A."/>
            <person name="Kuo A."/>
            <person name="Nagy L.G."/>
            <person name="Floudas D."/>
            <person name="Copeland A."/>
            <person name="Barry K.W."/>
            <person name="Cichocki N."/>
            <person name="Veneault-Fourrey C."/>
            <person name="LaButti K."/>
            <person name="Lindquist E.A."/>
            <person name="Lipzen A."/>
            <person name="Lundell T."/>
            <person name="Morin E."/>
            <person name="Murat C."/>
            <person name="Riley R."/>
            <person name="Ohm R."/>
            <person name="Sun H."/>
            <person name="Tunlid A."/>
            <person name="Henrissat B."/>
            <person name="Grigoriev I.V."/>
            <person name="Hibbett D.S."/>
            <person name="Martin F."/>
        </authorList>
    </citation>
    <scope>NUCLEOTIDE SEQUENCE [LARGE SCALE GENOMIC DNA]</scope>
    <source>
        <strain evidence="3">FD-334 SS-4</strain>
    </source>
</reference>
<organism evidence="2 3">
    <name type="scientific">Hypholoma sublateritium (strain FD-334 SS-4)</name>
    <dbReference type="NCBI Taxonomy" id="945553"/>
    <lineage>
        <taxon>Eukaryota</taxon>
        <taxon>Fungi</taxon>
        <taxon>Dikarya</taxon>
        <taxon>Basidiomycota</taxon>
        <taxon>Agaricomycotina</taxon>
        <taxon>Agaricomycetes</taxon>
        <taxon>Agaricomycetidae</taxon>
        <taxon>Agaricales</taxon>
        <taxon>Agaricineae</taxon>
        <taxon>Strophariaceae</taxon>
        <taxon>Hypholoma</taxon>
    </lineage>
</organism>
<dbReference type="EMBL" id="KN817611">
    <property type="protein sequence ID" value="KJA16975.1"/>
    <property type="molecule type" value="Genomic_DNA"/>
</dbReference>
<evidence type="ECO:0000313" key="3">
    <source>
        <dbReference type="Proteomes" id="UP000054270"/>
    </source>
</evidence>
<feature type="region of interest" description="Disordered" evidence="1">
    <location>
        <begin position="226"/>
        <end position="247"/>
    </location>
</feature>